<keyword evidence="2" id="KW-1133">Transmembrane helix</keyword>
<evidence type="ECO:0000256" key="1">
    <source>
        <dbReference type="SAM" id="MobiDB-lite"/>
    </source>
</evidence>
<dbReference type="Proteomes" id="UP000324800">
    <property type="component" value="Unassembled WGS sequence"/>
</dbReference>
<evidence type="ECO:0000313" key="4">
    <source>
        <dbReference type="EMBL" id="KAA6394690.1"/>
    </source>
</evidence>
<feature type="region of interest" description="Disordered" evidence="1">
    <location>
        <begin position="105"/>
        <end position="129"/>
    </location>
</feature>
<keyword evidence="2" id="KW-0812">Transmembrane</keyword>
<dbReference type="InterPro" id="IPR000727">
    <property type="entry name" value="T_SNARE_dom"/>
</dbReference>
<evidence type="ECO:0000256" key="2">
    <source>
        <dbReference type="SAM" id="Phobius"/>
    </source>
</evidence>
<proteinExistence type="predicted"/>
<dbReference type="SUPFAM" id="SSF58038">
    <property type="entry name" value="SNARE fusion complex"/>
    <property type="match status" value="1"/>
</dbReference>
<comment type="caution">
    <text evidence="4">The sequence shown here is derived from an EMBL/GenBank/DDBJ whole genome shotgun (WGS) entry which is preliminary data.</text>
</comment>
<keyword evidence="2" id="KW-0472">Membrane</keyword>
<reference evidence="4 5" key="1">
    <citation type="submission" date="2019-03" db="EMBL/GenBank/DDBJ databases">
        <title>Single cell metagenomics reveals metabolic interactions within the superorganism composed of flagellate Streblomastix strix and complex community of Bacteroidetes bacteria on its surface.</title>
        <authorList>
            <person name="Treitli S.C."/>
            <person name="Kolisko M."/>
            <person name="Husnik F."/>
            <person name="Keeling P."/>
            <person name="Hampl V."/>
        </authorList>
    </citation>
    <scope>NUCLEOTIDE SEQUENCE [LARGE SCALE GENOMIC DNA]</scope>
    <source>
        <strain evidence="4">ST1C</strain>
    </source>
</reference>
<name>A0A5J4WI64_9EUKA</name>
<evidence type="ECO:0000259" key="3">
    <source>
        <dbReference type="PROSITE" id="PS50192"/>
    </source>
</evidence>
<dbReference type="AlphaFoldDB" id="A0A5J4WI64"/>
<accession>A0A5J4WI64</accession>
<feature type="domain" description="T-SNARE coiled-coil homology" evidence="3">
    <location>
        <begin position="146"/>
        <end position="208"/>
    </location>
</feature>
<evidence type="ECO:0000313" key="5">
    <source>
        <dbReference type="Proteomes" id="UP000324800"/>
    </source>
</evidence>
<dbReference type="PROSITE" id="PS50192">
    <property type="entry name" value="T_SNARE"/>
    <property type="match status" value="1"/>
</dbReference>
<dbReference type="Gene3D" id="1.20.5.110">
    <property type="match status" value="1"/>
</dbReference>
<protein>
    <recommendedName>
        <fullName evidence="3">t-SNARE coiled-coil homology domain-containing protein</fullName>
    </recommendedName>
</protein>
<sequence length="235" mass="26354">MTASSSNEWREELDSISRALDYAHRALNERNAALAAGTPPQTFTRQNALTRKNLQDIQSRIDGLSDSLSFLLKKKKISDKDGQAFQRNIDQITSKLQDAVNKANNTVGTNTNEKSKLLGKGDSLKGREETEATRSMTGEQLLQFQDKQIDAQDELLDNLSYSLHSETEKTKLLGNELDHQDVTLQRIADKTDFTNTRMKRTTKKVTTLQRKSSVCGVYAVIILLVIILVVQKLSI</sequence>
<dbReference type="EMBL" id="SNRW01001876">
    <property type="protein sequence ID" value="KAA6394690.1"/>
    <property type="molecule type" value="Genomic_DNA"/>
</dbReference>
<gene>
    <name evidence="4" type="ORF">EZS28_009783</name>
</gene>
<feature type="transmembrane region" description="Helical" evidence="2">
    <location>
        <begin position="213"/>
        <end position="230"/>
    </location>
</feature>
<organism evidence="4 5">
    <name type="scientific">Streblomastix strix</name>
    <dbReference type="NCBI Taxonomy" id="222440"/>
    <lineage>
        <taxon>Eukaryota</taxon>
        <taxon>Metamonada</taxon>
        <taxon>Preaxostyla</taxon>
        <taxon>Oxymonadida</taxon>
        <taxon>Streblomastigidae</taxon>
        <taxon>Streblomastix</taxon>
    </lineage>
</organism>